<accession>A0ABY3C8Z8</accession>
<proteinExistence type="predicted"/>
<evidence type="ECO:0000313" key="2">
    <source>
        <dbReference type="Proteomes" id="UP000733744"/>
    </source>
</evidence>
<dbReference type="RefSeq" id="WP_127028564.1">
    <property type="nucleotide sequence ID" value="NZ_RYFG02000105.1"/>
</dbReference>
<reference evidence="1 2" key="1">
    <citation type="journal article" date="2019" name="Antonie Van Leeuwenhoek">
        <title>Description of 'Ca. Methylobacter oryzae' KRF1, a novel species from the environmentally important Methylobacter clade 2.</title>
        <authorList>
            <person name="Khatri K."/>
            <person name="Mohite J.A."/>
            <person name="Pandit P.S."/>
            <person name="Bahulikar R."/>
            <person name="Rahalkar M.C."/>
        </authorList>
    </citation>
    <scope>NUCLEOTIDE SEQUENCE [LARGE SCALE GENOMIC DNA]</scope>
    <source>
        <strain evidence="1 2">KRF1</strain>
    </source>
</reference>
<dbReference type="Proteomes" id="UP000733744">
    <property type="component" value="Unassembled WGS sequence"/>
</dbReference>
<gene>
    <name evidence="1" type="ORF">EKO24_014130</name>
</gene>
<organism evidence="1 2">
    <name type="scientific">Candidatus Methylobacter oryzae</name>
    <dbReference type="NCBI Taxonomy" id="2497749"/>
    <lineage>
        <taxon>Bacteria</taxon>
        <taxon>Pseudomonadati</taxon>
        <taxon>Pseudomonadota</taxon>
        <taxon>Gammaproteobacteria</taxon>
        <taxon>Methylococcales</taxon>
        <taxon>Methylococcaceae</taxon>
        <taxon>Methylobacter</taxon>
    </lineage>
</organism>
<evidence type="ECO:0008006" key="3">
    <source>
        <dbReference type="Google" id="ProtNLM"/>
    </source>
</evidence>
<evidence type="ECO:0000313" key="1">
    <source>
        <dbReference type="EMBL" id="TRW92893.1"/>
    </source>
</evidence>
<dbReference type="PROSITE" id="PS51257">
    <property type="entry name" value="PROKAR_LIPOPROTEIN"/>
    <property type="match status" value="1"/>
</dbReference>
<dbReference type="EMBL" id="RYFG02000105">
    <property type="protein sequence ID" value="TRW92893.1"/>
    <property type="molecule type" value="Genomic_DNA"/>
</dbReference>
<keyword evidence="2" id="KW-1185">Reference proteome</keyword>
<protein>
    <recommendedName>
        <fullName evidence="3">Lipoprotein</fullName>
    </recommendedName>
</protein>
<comment type="caution">
    <text evidence="1">The sequence shown here is derived from an EMBL/GenBank/DDBJ whole genome shotgun (WGS) entry which is preliminary data.</text>
</comment>
<name>A0ABY3C8Z8_9GAMM</name>
<sequence>MKKLLLLSLSALLLSGCSDKKQFEQAVLDQMQLEKDVKDYKLSPERMAKCVVDTTSNRMPGIFALDPKRLTAYRNYTKWLTLSSSQDPKKTIDELNKDFGSPKEFAEARANYTESQMDCLSALIGESEEPTKDEK</sequence>